<dbReference type="Proteomes" id="UP000289316">
    <property type="component" value="Unassembled WGS sequence"/>
</dbReference>
<comment type="caution">
    <text evidence="1">The sequence shown here is derived from an EMBL/GenBank/DDBJ whole genome shotgun (WGS) entry which is preliminary data.</text>
</comment>
<dbReference type="EMBL" id="QZFR01000176">
    <property type="protein sequence ID" value="RXV60125.1"/>
    <property type="molecule type" value="Genomic_DNA"/>
</dbReference>
<dbReference type="RefSeq" id="WP_119448617.1">
    <property type="nucleotide sequence ID" value="NZ_QWMU01000180.1"/>
</dbReference>
<evidence type="ECO:0000313" key="1">
    <source>
        <dbReference type="EMBL" id="RXV60125.1"/>
    </source>
</evidence>
<accession>A0A4Q1ZUU1</accession>
<gene>
    <name evidence="1" type="ORF">D6C19_11750</name>
</gene>
<organism evidence="1 2">
    <name type="scientific">Ligilactobacillus murinus</name>
    <dbReference type="NCBI Taxonomy" id="1622"/>
    <lineage>
        <taxon>Bacteria</taxon>
        <taxon>Bacillati</taxon>
        <taxon>Bacillota</taxon>
        <taxon>Bacilli</taxon>
        <taxon>Lactobacillales</taxon>
        <taxon>Lactobacillaceae</taxon>
        <taxon>Ligilactobacillus</taxon>
    </lineage>
</organism>
<evidence type="ECO:0000313" key="2">
    <source>
        <dbReference type="Proteomes" id="UP000289316"/>
    </source>
</evidence>
<name>A0A4Q1ZUU1_9LACO</name>
<sequence length="130" mass="14780">MQKKRVVLVLIAIFLVLAGIGGTKKVSEMRQEAQKERQIAFLKAHEKETTEYVKKQDEKISRVAFIWNTVKQEKIGNGLPQGVGKILTMRIKIFDNKGIEINAFGFALKPDDISNSTKIKEMYTIKIKSI</sequence>
<protein>
    <recommendedName>
        <fullName evidence="3">DUF1310 family protein</fullName>
    </recommendedName>
</protein>
<proteinExistence type="predicted"/>
<dbReference type="OrthoDB" id="2235960at2"/>
<evidence type="ECO:0008006" key="3">
    <source>
        <dbReference type="Google" id="ProtNLM"/>
    </source>
</evidence>
<reference evidence="1 2" key="1">
    <citation type="submission" date="2018-09" db="EMBL/GenBank/DDBJ databases">
        <title>Murine metabolic-syndrome-specific gut microbial biobank.</title>
        <authorList>
            <person name="Liu C."/>
        </authorList>
    </citation>
    <scope>NUCLEOTIDE SEQUENCE [LARGE SCALE GENOMIC DNA]</scope>
    <source>
        <strain evidence="1 2">C-30</strain>
    </source>
</reference>
<dbReference type="AlphaFoldDB" id="A0A4Q1ZUU1"/>